<evidence type="ECO:0000256" key="1">
    <source>
        <dbReference type="ARBA" id="ARBA00023015"/>
    </source>
</evidence>
<dbReference type="PATRIC" id="fig|28092.6.peg.3344"/>
<keyword evidence="1" id="KW-0805">Transcription regulation</keyword>
<keyword evidence="6" id="KW-1185">Reference proteome</keyword>
<dbReference type="PROSITE" id="PS01124">
    <property type="entry name" value="HTH_ARAC_FAMILY_2"/>
    <property type="match status" value="1"/>
</dbReference>
<reference evidence="5 6" key="1">
    <citation type="submission" date="2015-03" db="EMBL/GenBank/DDBJ databases">
        <title>Draft Genome Sequence of Burkholderia andropogonis type strain ICMP2807, isolated from Sorghum bicolor.</title>
        <authorList>
            <person name="Lopes-Santos L."/>
            <person name="Castro D.B."/>
            <person name="Ottoboni L.M."/>
            <person name="Park D."/>
            <person name="Weirc B.S."/>
            <person name="Destefano S.A."/>
        </authorList>
    </citation>
    <scope>NUCLEOTIDE SEQUENCE [LARGE SCALE GENOMIC DNA]</scope>
    <source>
        <strain evidence="5 6">ICMP2807</strain>
    </source>
</reference>
<dbReference type="SMART" id="SM00342">
    <property type="entry name" value="HTH_ARAC"/>
    <property type="match status" value="1"/>
</dbReference>
<dbReference type="EMBL" id="LAQU01000014">
    <property type="protein sequence ID" value="KKB63001.1"/>
    <property type="molecule type" value="Genomic_DNA"/>
</dbReference>
<dbReference type="SUPFAM" id="SSF46689">
    <property type="entry name" value="Homeodomain-like"/>
    <property type="match status" value="2"/>
</dbReference>
<dbReference type="GO" id="GO:0003700">
    <property type="term" value="F:DNA-binding transcription factor activity"/>
    <property type="evidence" value="ECO:0007669"/>
    <property type="project" value="InterPro"/>
</dbReference>
<sequence length="312" mass="34760">MRSFHPTPHPVINTAAVTDGLGCKLDRLDVSTQLDIGALRVHRKQAPRNVISNVETDADDRGFLVGVSLLPGHQRRLLRGPSRKAYAFTENAIYIRDFSDKYHAELSGAFDFLLFEANPFWLERLGTDIPRLGSVGLSTKIAERDDTLSHLARAMLPAISYPNAAQSLFLEQLSISIGLHLISQYAGLGRSVAPMHTRKRATLSAWQASFAKEMLMAPSNASVSIANIAAECRLSESYFIRAFHGSTGQTPYQWQLQQRVERARHLLKNTTTSLVEIADQCGFSDQTHFTRVFSKATRMAPGAWRRYVTSTK</sequence>
<comment type="caution">
    <text evidence="5">The sequence shown here is derived from an EMBL/GenBank/DDBJ whole genome shotgun (WGS) entry which is preliminary data.</text>
</comment>
<dbReference type="Pfam" id="PF12833">
    <property type="entry name" value="HTH_18"/>
    <property type="match status" value="1"/>
</dbReference>
<keyword evidence="3" id="KW-0804">Transcription</keyword>
<feature type="domain" description="HTH araC/xylS-type" evidence="4">
    <location>
        <begin position="209"/>
        <end position="307"/>
    </location>
</feature>
<evidence type="ECO:0000256" key="3">
    <source>
        <dbReference type="ARBA" id="ARBA00023163"/>
    </source>
</evidence>
<dbReference type="InterPro" id="IPR050204">
    <property type="entry name" value="AraC_XylS_family_regulators"/>
</dbReference>
<gene>
    <name evidence="5" type="ORF">WM40_14150</name>
</gene>
<dbReference type="AlphaFoldDB" id="A0A0F5JYM5"/>
<evidence type="ECO:0000256" key="2">
    <source>
        <dbReference type="ARBA" id="ARBA00023125"/>
    </source>
</evidence>
<dbReference type="InterPro" id="IPR018062">
    <property type="entry name" value="HTH_AraC-typ_CS"/>
</dbReference>
<dbReference type="STRING" id="28092.WM40_14150"/>
<name>A0A0F5JYM5_9BURK</name>
<dbReference type="InterPro" id="IPR009057">
    <property type="entry name" value="Homeodomain-like_sf"/>
</dbReference>
<accession>A0A0F5JYM5</accession>
<dbReference type="PANTHER" id="PTHR46796:SF14">
    <property type="entry name" value="TRANSCRIPTIONAL REGULATORY PROTEIN"/>
    <property type="match status" value="1"/>
</dbReference>
<organism evidence="5 6">
    <name type="scientific">Robbsia andropogonis</name>
    <dbReference type="NCBI Taxonomy" id="28092"/>
    <lineage>
        <taxon>Bacteria</taxon>
        <taxon>Pseudomonadati</taxon>
        <taxon>Pseudomonadota</taxon>
        <taxon>Betaproteobacteria</taxon>
        <taxon>Burkholderiales</taxon>
        <taxon>Burkholderiaceae</taxon>
        <taxon>Robbsia</taxon>
    </lineage>
</organism>
<evidence type="ECO:0000259" key="4">
    <source>
        <dbReference type="PROSITE" id="PS01124"/>
    </source>
</evidence>
<dbReference type="Gene3D" id="1.10.10.60">
    <property type="entry name" value="Homeodomain-like"/>
    <property type="match status" value="2"/>
</dbReference>
<dbReference type="GO" id="GO:0043565">
    <property type="term" value="F:sequence-specific DNA binding"/>
    <property type="evidence" value="ECO:0007669"/>
    <property type="project" value="InterPro"/>
</dbReference>
<dbReference type="PROSITE" id="PS00041">
    <property type="entry name" value="HTH_ARAC_FAMILY_1"/>
    <property type="match status" value="1"/>
</dbReference>
<evidence type="ECO:0000313" key="6">
    <source>
        <dbReference type="Proteomes" id="UP000033618"/>
    </source>
</evidence>
<protein>
    <recommendedName>
        <fullName evidence="4">HTH araC/xylS-type domain-containing protein</fullName>
    </recommendedName>
</protein>
<keyword evidence="2" id="KW-0238">DNA-binding</keyword>
<dbReference type="InterPro" id="IPR018060">
    <property type="entry name" value="HTH_AraC"/>
</dbReference>
<dbReference type="PANTHER" id="PTHR46796">
    <property type="entry name" value="HTH-TYPE TRANSCRIPTIONAL ACTIVATOR RHAS-RELATED"/>
    <property type="match status" value="1"/>
</dbReference>
<dbReference type="Proteomes" id="UP000033618">
    <property type="component" value="Unassembled WGS sequence"/>
</dbReference>
<proteinExistence type="predicted"/>
<evidence type="ECO:0000313" key="5">
    <source>
        <dbReference type="EMBL" id="KKB63001.1"/>
    </source>
</evidence>